<sequence length="397" mass="44389">MRFTVAPKTDEMLEQLLRLGEDSLTEFKSVVQKGFKFDAEDIAKAIVAMANTKGGLVLIGVEDDGTVSGTGDRKQTDTLMMQVSQLCQDRIEPPLICTTQKREYQGQTLLQVEVPAFSPSRPHRAGKYYVRDGNLSREAKREELVRMLQSTDAYFDEQEMTGATVEDLDTEAVRAFFTTASPRQVPEQNIVPHLTALKCLERTGVPTVAGILMFGREPTRWLLDARISAVRVQGTTVSSKFLDRKEMEGRLLDQIDQASAFIQRNIAAPSHVQGMVRVEDGLPVEVIREAVLNAVTHRDYRPASQIRISIFDDRVEITNPGDLLNHLTLENIRQGGISQKRNPILASLLAKAQRRENLGFGVPDMVQALREKGFKEPTIEIMAGHFKLVLWTTRATA</sequence>
<dbReference type="Pfam" id="PF04326">
    <property type="entry name" value="SLFN_AlbA_2"/>
    <property type="match status" value="1"/>
</dbReference>
<accession>A0A3A8N4J5</accession>
<dbReference type="Proteomes" id="UP000273405">
    <property type="component" value="Unassembled WGS sequence"/>
</dbReference>
<keyword evidence="3" id="KW-1185">Reference proteome</keyword>
<dbReference type="InterPro" id="IPR038461">
    <property type="entry name" value="Schlafen_AlbA_2_dom_sf"/>
</dbReference>
<protein>
    <recommendedName>
        <fullName evidence="1">Schlafen AlbA-2 domain-containing protein</fullName>
    </recommendedName>
</protein>
<evidence type="ECO:0000313" key="3">
    <source>
        <dbReference type="Proteomes" id="UP000273405"/>
    </source>
</evidence>
<dbReference type="PANTHER" id="PTHR30595:SF6">
    <property type="entry name" value="SCHLAFEN ALBA-2 DOMAIN-CONTAINING PROTEIN"/>
    <property type="match status" value="1"/>
</dbReference>
<feature type="domain" description="Schlafen AlbA-2" evidence="1">
    <location>
        <begin position="21"/>
        <end position="139"/>
    </location>
</feature>
<dbReference type="InterPro" id="IPR007421">
    <property type="entry name" value="Schlafen_AlbA_2_dom"/>
</dbReference>
<dbReference type="Pfam" id="PF13749">
    <property type="entry name" value="HATPase_c_4"/>
    <property type="match status" value="1"/>
</dbReference>
<name>A0A3A8N4J5_9BACT</name>
<dbReference type="AlphaFoldDB" id="A0A3A8N4J5"/>
<dbReference type="EMBL" id="RAWG01000171">
    <property type="protein sequence ID" value="RKH39176.1"/>
    <property type="molecule type" value="Genomic_DNA"/>
</dbReference>
<evidence type="ECO:0000259" key="1">
    <source>
        <dbReference type="Pfam" id="PF04326"/>
    </source>
</evidence>
<dbReference type="PANTHER" id="PTHR30595">
    <property type="entry name" value="GLPR-RELATED TRANSCRIPTIONAL REPRESSOR"/>
    <property type="match status" value="1"/>
</dbReference>
<proteinExistence type="predicted"/>
<reference evidence="3" key="1">
    <citation type="submission" date="2018-09" db="EMBL/GenBank/DDBJ databases">
        <authorList>
            <person name="Livingstone P.G."/>
            <person name="Whitworth D.E."/>
        </authorList>
    </citation>
    <scope>NUCLEOTIDE SEQUENCE [LARGE SCALE GENOMIC DNA]</scope>
    <source>
        <strain evidence="3">CA040B</strain>
    </source>
</reference>
<evidence type="ECO:0000313" key="2">
    <source>
        <dbReference type="EMBL" id="RKH39176.1"/>
    </source>
</evidence>
<comment type="caution">
    <text evidence="2">The sequence shown here is derived from an EMBL/GenBank/DDBJ whole genome shotgun (WGS) entry which is preliminary data.</text>
</comment>
<dbReference type="Gene3D" id="3.30.565.60">
    <property type="match status" value="1"/>
</dbReference>
<dbReference type="InterPro" id="IPR038475">
    <property type="entry name" value="RecG_C_sf"/>
</dbReference>
<dbReference type="Gene3D" id="3.30.950.30">
    <property type="entry name" value="Schlafen, AAA domain"/>
    <property type="match status" value="1"/>
</dbReference>
<organism evidence="2 3">
    <name type="scientific">Corallococcus sicarius</name>
    <dbReference type="NCBI Taxonomy" id="2316726"/>
    <lineage>
        <taxon>Bacteria</taxon>
        <taxon>Pseudomonadati</taxon>
        <taxon>Myxococcota</taxon>
        <taxon>Myxococcia</taxon>
        <taxon>Myxococcales</taxon>
        <taxon>Cystobacterineae</taxon>
        <taxon>Myxococcaceae</taxon>
        <taxon>Corallococcus</taxon>
    </lineage>
</organism>
<gene>
    <name evidence="2" type="ORF">D7X12_24280</name>
</gene>